<dbReference type="AlphaFoldDB" id="A0A1C7M043"/>
<accession>A0A1C7M043</accession>
<evidence type="ECO:0000313" key="2">
    <source>
        <dbReference type="Proteomes" id="UP000092993"/>
    </source>
</evidence>
<comment type="caution">
    <text evidence="1">The sequence shown here is derived from an EMBL/GenBank/DDBJ whole genome shotgun (WGS) entry which is preliminary data.</text>
</comment>
<name>A0A1C7M043_GRIFR</name>
<proteinExistence type="predicted"/>
<gene>
    <name evidence="1" type="ORF">A0H81_09752</name>
</gene>
<organism evidence="1 2">
    <name type="scientific">Grifola frondosa</name>
    <name type="common">Maitake</name>
    <name type="synonym">Polyporus frondosus</name>
    <dbReference type="NCBI Taxonomy" id="5627"/>
    <lineage>
        <taxon>Eukaryota</taxon>
        <taxon>Fungi</taxon>
        <taxon>Dikarya</taxon>
        <taxon>Basidiomycota</taxon>
        <taxon>Agaricomycotina</taxon>
        <taxon>Agaricomycetes</taxon>
        <taxon>Polyporales</taxon>
        <taxon>Grifolaceae</taxon>
        <taxon>Grifola</taxon>
    </lineage>
</organism>
<dbReference type="Proteomes" id="UP000092993">
    <property type="component" value="Unassembled WGS sequence"/>
</dbReference>
<evidence type="ECO:0000313" key="1">
    <source>
        <dbReference type="EMBL" id="OBZ70262.1"/>
    </source>
</evidence>
<dbReference type="EMBL" id="LUGG01000014">
    <property type="protein sequence ID" value="OBZ70262.1"/>
    <property type="molecule type" value="Genomic_DNA"/>
</dbReference>
<reference evidence="1 2" key="1">
    <citation type="submission" date="2016-03" db="EMBL/GenBank/DDBJ databases">
        <title>Whole genome sequencing of Grifola frondosa 9006-11.</title>
        <authorList>
            <person name="Min B."/>
            <person name="Park H."/>
            <person name="Kim J.-G."/>
            <person name="Cho H."/>
            <person name="Oh Y.-L."/>
            <person name="Kong W.-S."/>
            <person name="Choi I.-G."/>
        </authorList>
    </citation>
    <scope>NUCLEOTIDE SEQUENCE [LARGE SCALE GENOMIC DNA]</scope>
    <source>
        <strain evidence="1 2">9006-11</strain>
    </source>
</reference>
<sequence>MPPHLALSVPIAGRRCTLTNTRCLRINPLWVLVGPHITPGFTHNPLARPDTPKIYTRPPKLAPDIIRLTAGGVVQILWVNMREEACGGKRRNARYAIYVSNACEFLKRAPG</sequence>
<keyword evidence="2" id="KW-1185">Reference proteome</keyword>
<protein>
    <submittedName>
        <fullName evidence="1">Uncharacterized protein</fullName>
    </submittedName>
</protein>